<sequence length="114" mass="11644">MPGCARERGGARAAARRSLFPGGSAPPRLSHLFPLRSLFPVRRHTAAAQGVESHVGGAVGYGGGGARAAQGGGGSLGIGMQVRYVASYIATVLGTPKKLTAGPNVLQRALRRLE</sequence>
<name>A0A6G1DGT8_9ORYZ</name>
<comment type="caution">
    <text evidence="2">The sequence shown here is derived from an EMBL/GenBank/DDBJ whole genome shotgun (WGS) entry which is preliminary data.</text>
</comment>
<keyword evidence="3" id="KW-1185">Reference proteome</keyword>
<organism evidence="2 3">
    <name type="scientific">Oryza meyeriana var. granulata</name>
    <dbReference type="NCBI Taxonomy" id="110450"/>
    <lineage>
        <taxon>Eukaryota</taxon>
        <taxon>Viridiplantae</taxon>
        <taxon>Streptophyta</taxon>
        <taxon>Embryophyta</taxon>
        <taxon>Tracheophyta</taxon>
        <taxon>Spermatophyta</taxon>
        <taxon>Magnoliopsida</taxon>
        <taxon>Liliopsida</taxon>
        <taxon>Poales</taxon>
        <taxon>Poaceae</taxon>
        <taxon>BOP clade</taxon>
        <taxon>Oryzoideae</taxon>
        <taxon>Oryzeae</taxon>
        <taxon>Oryzinae</taxon>
        <taxon>Oryza</taxon>
        <taxon>Oryza meyeriana</taxon>
    </lineage>
</organism>
<evidence type="ECO:0000313" key="2">
    <source>
        <dbReference type="EMBL" id="KAF0912005.1"/>
    </source>
</evidence>
<reference evidence="2 3" key="1">
    <citation type="submission" date="2019-11" db="EMBL/GenBank/DDBJ databases">
        <title>Whole genome sequence of Oryza granulata.</title>
        <authorList>
            <person name="Li W."/>
        </authorList>
    </citation>
    <scope>NUCLEOTIDE SEQUENCE [LARGE SCALE GENOMIC DNA]</scope>
    <source>
        <strain evidence="3">cv. Menghai</strain>
        <tissue evidence="2">Leaf</tissue>
    </source>
</reference>
<dbReference type="Proteomes" id="UP000479710">
    <property type="component" value="Unassembled WGS sequence"/>
</dbReference>
<dbReference type="AlphaFoldDB" id="A0A6G1DGT8"/>
<evidence type="ECO:0000256" key="1">
    <source>
        <dbReference type="SAM" id="MobiDB-lite"/>
    </source>
</evidence>
<accession>A0A6G1DGT8</accession>
<dbReference type="EMBL" id="SPHZ02000006">
    <property type="protein sequence ID" value="KAF0912005.1"/>
    <property type="molecule type" value="Genomic_DNA"/>
</dbReference>
<proteinExistence type="predicted"/>
<gene>
    <name evidence="2" type="ORF">E2562_012813</name>
</gene>
<feature type="compositionally biased region" description="Basic and acidic residues" evidence="1">
    <location>
        <begin position="1"/>
        <end position="10"/>
    </location>
</feature>
<protein>
    <submittedName>
        <fullName evidence="2">Uncharacterized protein</fullName>
    </submittedName>
</protein>
<feature type="region of interest" description="Disordered" evidence="1">
    <location>
        <begin position="1"/>
        <end position="26"/>
    </location>
</feature>
<evidence type="ECO:0000313" key="3">
    <source>
        <dbReference type="Proteomes" id="UP000479710"/>
    </source>
</evidence>